<dbReference type="GO" id="GO:0043252">
    <property type="term" value="P:sodium-independent organic anion transport"/>
    <property type="evidence" value="ECO:0007669"/>
    <property type="project" value="TreeGrafter"/>
</dbReference>
<dbReference type="Pfam" id="PF03137">
    <property type="entry name" value="OATP"/>
    <property type="match status" value="1"/>
</dbReference>
<name>A0A0A9ZCD3_LYGHE</name>
<reference evidence="8" key="1">
    <citation type="journal article" date="2014" name="PLoS ONE">
        <title>Transcriptome-Based Identification of ABC Transporters in the Western Tarnished Plant Bug Lygus hesperus.</title>
        <authorList>
            <person name="Hull J.J."/>
            <person name="Chaney K."/>
            <person name="Geib S.M."/>
            <person name="Fabrick J.A."/>
            <person name="Brent C.S."/>
            <person name="Walsh D."/>
            <person name="Lavine L.C."/>
        </authorList>
    </citation>
    <scope>NUCLEOTIDE SEQUENCE</scope>
</reference>
<feature type="domain" description="Kazal-like" evidence="7">
    <location>
        <begin position="34"/>
        <end position="80"/>
    </location>
</feature>
<dbReference type="GO" id="GO:0015347">
    <property type="term" value="F:sodium-independent organic anion transmembrane transporter activity"/>
    <property type="evidence" value="ECO:0007669"/>
    <property type="project" value="TreeGrafter"/>
</dbReference>
<dbReference type="PANTHER" id="PTHR11388:SF76">
    <property type="entry name" value="SOLUTE CARRIER ORGANIC ANION TRANSPORTER FAMILY MEMBER"/>
    <property type="match status" value="1"/>
</dbReference>
<feature type="transmembrane region" description="Helical" evidence="6">
    <location>
        <begin position="148"/>
        <end position="169"/>
    </location>
</feature>
<dbReference type="PANTHER" id="PTHR11388">
    <property type="entry name" value="ORGANIC ANION TRANSPORTER"/>
    <property type="match status" value="1"/>
</dbReference>
<sequence length="267" mass="29454">MPSSAAQQTTRKGSFLAPMNICRYCRLVTLSECNSDCRCDYVKYSPVCAHGESFISPCHAGCRNYVTFGNGSKIFTECSCVKNESSTGELLPPFAHPGPCPVDCTTKFYTFLAVVCLLKFSGATGRASNFLVSVRCVSDKDKPVSMGLGLMMMSLFAFMPSPIFFGYIIDTTCLVWGKTCSGTGNCWLYNGESLRYIMNFTAAGFVFVGMLFDGGVWYYVKGLQIFDEEEELAEVQQKSKEQHIRTEPAANGKATEIVEYSKTTQHS</sequence>
<keyword evidence="4 6" id="KW-1133">Transmembrane helix</keyword>
<dbReference type="EMBL" id="GBHO01001525">
    <property type="protein sequence ID" value="JAG42079.1"/>
    <property type="molecule type" value="Transcribed_RNA"/>
</dbReference>
<evidence type="ECO:0000313" key="8">
    <source>
        <dbReference type="EMBL" id="JAG42079.1"/>
    </source>
</evidence>
<evidence type="ECO:0000313" key="9">
    <source>
        <dbReference type="EMBL" id="JAQ15729.1"/>
    </source>
</evidence>
<protein>
    <submittedName>
        <fullName evidence="8">Solute carrier organic anion transporter family member 5A1</fullName>
    </submittedName>
</protein>
<evidence type="ECO:0000256" key="1">
    <source>
        <dbReference type="ARBA" id="ARBA00004651"/>
    </source>
</evidence>
<evidence type="ECO:0000256" key="5">
    <source>
        <dbReference type="ARBA" id="ARBA00023136"/>
    </source>
</evidence>
<gene>
    <name evidence="8" type="primary">SLCO5A1_0</name>
    <name evidence="9" type="synonym">SLCO5A1_4</name>
    <name evidence="8" type="ORF">CM83_15837</name>
    <name evidence="9" type="ORF">g.30313</name>
</gene>
<comment type="subcellular location">
    <subcellularLocation>
        <location evidence="1">Cell membrane</location>
        <topology evidence="1">Multi-pass membrane protein</topology>
    </subcellularLocation>
</comment>
<reference evidence="9" key="3">
    <citation type="journal article" date="2016" name="Gigascience">
        <title>De novo construction of an expanded transcriptome assembly for the western tarnished plant bug, Lygus hesperus.</title>
        <authorList>
            <person name="Tassone E.E."/>
            <person name="Geib S.M."/>
            <person name="Hall B."/>
            <person name="Fabrick J.A."/>
            <person name="Brent C.S."/>
            <person name="Hull J.J."/>
        </authorList>
    </citation>
    <scope>NUCLEOTIDE SEQUENCE</scope>
</reference>
<dbReference type="InterPro" id="IPR004156">
    <property type="entry name" value="OATP"/>
</dbReference>
<dbReference type="AlphaFoldDB" id="A0A0A9ZCD3"/>
<evidence type="ECO:0000259" key="7">
    <source>
        <dbReference type="Pfam" id="PF07648"/>
    </source>
</evidence>
<keyword evidence="2" id="KW-1003">Cell membrane</keyword>
<organism evidence="8">
    <name type="scientific">Lygus hesperus</name>
    <name type="common">Western plant bug</name>
    <dbReference type="NCBI Taxonomy" id="30085"/>
    <lineage>
        <taxon>Eukaryota</taxon>
        <taxon>Metazoa</taxon>
        <taxon>Ecdysozoa</taxon>
        <taxon>Arthropoda</taxon>
        <taxon>Hexapoda</taxon>
        <taxon>Insecta</taxon>
        <taxon>Pterygota</taxon>
        <taxon>Neoptera</taxon>
        <taxon>Paraneoptera</taxon>
        <taxon>Hemiptera</taxon>
        <taxon>Heteroptera</taxon>
        <taxon>Panheteroptera</taxon>
        <taxon>Cimicomorpha</taxon>
        <taxon>Miridae</taxon>
        <taxon>Mirini</taxon>
        <taxon>Lygus</taxon>
    </lineage>
</organism>
<dbReference type="EMBL" id="GDHC01002900">
    <property type="protein sequence ID" value="JAQ15729.1"/>
    <property type="molecule type" value="Transcribed_RNA"/>
</dbReference>
<dbReference type="InterPro" id="IPR002350">
    <property type="entry name" value="Kazal_dom"/>
</dbReference>
<accession>A0A0A9ZCD3</accession>
<dbReference type="Pfam" id="PF07648">
    <property type="entry name" value="Kazal_2"/>
    <property type="match status" value="1"/>
</dbReference>
<evidence type="ECO:0000256" key="4">
    <source>
        <dbReference type="ARBA" id="ARBA00022989"/>
    </source>
</evidence>
<evidence type="ECO:0000256" key="3">
    <source>
        <dbReference type="ARBA" id="ARBA00022692"/>
    </source>
</evidence>
<proteinExistence type="predicted"/>
<feature type="transmembrane region" description="Helical" evidence="6">
    <location>
        <begin position="197"/>
        <end position="220"/>
    </location>
</feature>
<reference evidence="8" key="2">
    <citation type="submission" date="2014-07" db="EMBL/GenBank/DDBJ databases">
        <authorList>
            <person name="Hull J."/>
        </authorList>
    </citation>
    <scope>NUCLEOTIDE SEQUENCE</scope>
</reference>
<keyword evidence="5 6" id="KW-0472">Membrane</keyword>
<evidence type="ECO:0000256" key="6">
    <source>
        <dbReference type="SAM" id="Phobius"/>
    </source>
</evidence>
<dbReference type="GO" id="GO:0016323">
    <property type="term" value="C:basolateral plasma membrane"/>
    <property type="evidence" value="ECO:0007669"/>
    <property type="project" value="TreeGrafter"/>
</dbReference>
<keyword evidence="3 6" id="KW-0812">Transmembrane</keyword>
<evidence type="ECO:0000256" key="2">
    <source>
        <dbReference type="ARBA" id="ARBA00022475"/>
    </source>
</evidence>